<comment type="catalytic activity">
    <reaction evidence="5 6">
        <text>5-amino-1-(5-phospho-beta-D-ribosyl)imidazole + hydrogencarbonate + ATP = 5-carboxyamino-1-(5-phospho-D-ribosyl)imidazole + ADP + phosphate + 2 H(+)</text>
        <dbReference type="Rhea" id="RHEA:19317"/>
        <dbReference type="ChEBI" id="CHEBI:15378"/>
        <dbReference type="ChEBI" id="CHEBI:17544"/>
        <dbReference type="ChEBI" id="CHEBI:30616"/>
        <dbReference type="ChEBI" id="CHEBI:43474"/>
        <dbReference type="ChEBI" id="CHEBI:58730"/>
        <dbReference type="ChEBI" id="CHEBI:137981"/>
        <dbReference type="ChEBI" id="CHEBI:456216"/>
        <dbReference type="EC" id="6.3.4.18"/>
    </reaction>
</comment>
<dbReference type="InterPro" id="IPR011054">
    <property type="entry name" value="Rudment_hybrid_motif"/>
</dbReference>
<dbReference type="AlphaFoldDB" id="A0A8G2BGA7"/>
<comment type="function">
    <text evidence="6">Catalyzes the ATP-dependent conversion of 5-aminoimidazole ribonucleotide (AIR) and HCO(3)- to N5-carboxyaminoimidazole ribonucleotide (N5-CAIR).</text>
</comment>
<reference evidence="8 9" key="1">
    <citation type="submission" date="2016-10" db="EMBL/GenBank/DDBJ databases">
        <authorList>
            <person name="Varghese N."/>
            <person name="Submissions S."/>
        </authorList>
    </citation>
    <scope>NUCLEOTIDE SEQUENCE [LARGE SCALE GENOMIC DNA]</scope>
    <source>
        <strain evidence="8 9">DSM 18839</strain>
    </source>
</reference>
<feature type="binding site" evidence="5">
    <location>
        <position position="149"/>
    </location>
    <ligand>
        <name>ATP</name>
        <dbReference type="ChEBI" id="CHEBI:30616"/>
    </ligand>
</feature>
<dbReference type="PANTHER" id="PTHR11609">
    <property type="entry name" value="PURINE BIOSYNTHESIS PROTEIN 6/7, PUR6/7"/>
    <property type="match status" value="1"/>
</dbReference>
<dbReference type="SUPFAM" id="SSF56059">
    <property type="entry name" value="Glutathione synthetase ATP-binding domain-like"/>
    <property type="match status" value="1"/>
</dbReference>
<evidence type="ECO:0000259" key="7">
    <source>
        <dbReference type="PROSITE" id="PS50975"/>
    </source>
</evidence>
<name>A0A8G2BGA7_9PROT</name>
<dbReference type="InterPro" id="IPR054350">
    <property type="entry name" value="PurT/PurK_preATP-grasp"/>
</dbReference>
<gene>
    <name evidence="5 6" type="primary">purK</name>
    <name evidence="8" type="ORF">SAMN05660686_01554</name>
</gene>
<dbReference type="InterPro" id="IPR040686">
    <property type="entry name" value="PurK_C"/>
</dbReference>
<comment type="caution">
    <text evidence="8">The sequence shown here is derived from an EMBL/GenBank/DDBJ whole genome shotgun (WGS) entry which is preliminary data.</text>
</comment>
<dbReference type="EC" id="6.3.4.18" evidence="5 6"/>
<dbReference type="Pfam" id="PF17769">
    <property type="entry name" value="PurK_C"/>
    <property type="match status" value="1"/>
</dbReference>
<dbReference type="PROSITE" id="PS50975">
    <property type="entry name" value="ATP_GRASP"/>
    <property type="match status" value="1"/>
</dbReference>
<dbReference type="OrthoDB" id="9804625at2"/>
<organism evidence="8 9">
    <name type="scientific">Thalassobaculum litoreum DSM 18839</name>
    <dbReference type="NCBI Taxonomy" id="1123362"/>
    <lineage>
        <taxon>Bacteria</taxon>
        <taxon>Pseudomonadati</taxon>
        <taxon>Pseudomonadota</taxon>
        <taxon>Alphaproteobacteria</taxon>
        <taxon>Rhodospirillales</taxon>
        <taxon>Thalassobaculaceae</taxon>
        <taxon>Thalassobaculum</taxon>
    </lineage>
</organism>
<dbReference type="Pfam" id="PF22660">
    <property type="entry name" value="RS_preATP-grasp-like"/>
    <property type="match status" value="1"/>
</dbReference>
<dbReference type="InterPro" id="IPR013815">
    <property type="entry name" value="ATP_grasp_subdomain_1"/>
</dbReference>
<keyword evidence="4 5" id="KW-0067">ATP-binding</keyword>
<feature type="binding site" evidence="5">
    <location>
        <position position="109"/>
    </location>
    <ligand>
        <name>ATP</name>
        <dbReference type="ChEBI" id="CHEBI:30616"/>
    </ligand>
</feature>
<dbReference type="Gene3D" id="3.30.470.20">
    <property type="entry name" value="ATP-grasp fold, B domain"/>
    <property type="match status" value="1"/>
</dbReference>
<comment type="function">
    <text evidence="5">Catalyzes the ATP-dependent conversion of 5-aminoimidazole ribonucleotide (AIR) and HCO(3)(-) to N5-carboxyaminoimidazole ribonucleotide (N5-CAIR).</text>
</comment>
<comment type="pathway">
    <text evidence="5 6">Purine metabolism; IMP biosynthesis via de novo pathway; 5-amino-1-(5-phospho-D-ribosyl)imidazole-4-carboxylate from 5-amino-1-(5-phospho-D-ribosyl)imidazole (N5-CAIR route): step 1/2.</text>
</comment>
<dbReference type="NCBIfam" id="NF004679">
    <property type="entry name" value="PRK06019.1-5"/>
    <property type="match status" value="1"/>
</dbReference>
<dbReference type="InterPro" id="IPR016185">
    <property type="entry name" value="PreATP-grasp_dom_sf"/>
</dbReference>
<feature type="binding site" evidence="5">
    <location>
        <position position="215"/>
    </location>
    <ligand>
        <name>ATP</name>
        <dbReference type="ChEBI" id="CHEBI:30616"/>
    </ligand>
</feature>
<dbReference type="Pfam" id="PF02222">
    <property type="entry name" value="ATP-grasp"/>
    <property type="match status" value="1"/>
</dbReference>
<evidence type="ECO:0000313" key="9">
    <source>
        <dbReference type="Proteomes" id="UP000198615"/>
    </source>
</evidence>
<evidence type="ECO:0000313" key="8">
    <source>
        <dbReference type="EMBL" id="SDF52872.1"/>
    </source>
</evidence>
<evidence type="ECO:0000256" key="1">
    <source>
        <dbReference type="ARBA" id="ARBA00022598"/>
    </source>
</evidence>
<proteinExistence type="inferred from homology"/>
<dbReference type="EMBL" id="FNBW01000004">
    <property type="protein sequence ID" value="SDF52872.1"/>
    <property type="molecule type" value="Genomic_DNA"/>
</dbReference>
<protein>
    <recommendedName>
        <fullName evidence="5 6">N5-carboxyaminoimidazole ribonucleotide synthase</fullName>
        <shortName evidence="5 6">N5-CAIR synthase</shortName>
        <ecNumber evidence="5 6">6.3.4.18</ecNumber>
    </recommendedName>
    <alternativeName>
        <fullName evidence="5 6">5-(carboxyamino)imidazole ribonucleotide synthetase</fullName>
    </alternativeName>
</protein>
<dbReference type="FunFam" id="3.30.470.20:FF:000029">
    <property type="entry name" value="N5-carboxyaminoimidazole ribonucleotide synthase"/>
    <property type="match status" value="1"/>
</dbReference>
<dbReference type="GO" id="GO:0004638">
    <property type="term" value="F:phosphoribosylaminoimidazole carboxylase activity"/>
    <property type="evidence" value="ECO:0007669"/>
    <property type="project" value="InterPro"/>
</dbReference>
<evidence type="ECO:0000256" key="2">
    <source>
        <dbReference type="ARBA" id="ARBA00022741"/>
    </source>
</evidence>
<dbReference type="InterPro" id="IPR003135">
    <property type="entry name" value="ATP-grasp_carboxylate-amine"/>
</dbReference>
<dbReference type="GO" id="GO:0046872">
    <property type="term" value="F:metal ion binding"/>
    <property type="evidence" value="ECO:0007669"/>
    <property type="project" value="InterPro"/>
</dbReference>
<dbReference type="InterPro" id="IPR005875">
    <property type="entry name" value="PurK"/>
</dbReference>
<evidence type="ECO:0000256" key="6">
    <source>
        <dbReference type="RuleBase" id="RU361200"/>
    </source>
</evidence>
<keyword evidence="1 5" id="KW-0436">Ligase</keyword>
<dbReference type="RefSeq" id="WP_093149406.1">
    <property type="nucleotide sequence ID" value="NZ_FNBW01000004.1"/>
</dbReference>
<evidence type="ECO:0000256" key="4">
    <source>
        <dbReference type="ARBA" id="ARBA00022840"/>
    </source>
</evidence>
<dbReference type="GO" id="GO:0006189">
    <property type="term" value="P:'de novo' IMP biosynthetic process"/>
    <property type="evidence" value="ECO:0007669"/>
    <property type="project" value="UniProtKB-UniRule"/>
</dbReference>
<keyword evidence="3 5" id="KW-0658">Purine biosynthesis</keyword>
<dbReference type="PANTHER" id="PTHR11609:SF5">
    <property type="entry name" value="PHOSPHORIBOSYLAMINOIMIDAZOLE CARBOXYLASE"/>
    <property type="match status" value="1"/>
</dbReference>
<dbReference type="NCBIfam" id="NF004675">
    <property type="entry name" value="PRK06019.1-1"/>
    <property type="match status" value="1"/>
</dbReference>
<dbReference type="GO" id="GO:0005829">
    <property type="term" value="C:cytosol"/>
    <property type="evidence" value="ECO:0007669"/>
    <property type="project" value="TreeGrafter"/>
</dbReference>
<dbReference type="NCBIfam" id="TIGR01161">
    <property type="entry name" value="purK"/>
    <property type="match status" value="1"/>
</dbReference>
<dbReference type="UniPathway" id="UPA00074">
    <property type="reaction ID" value="UER00942"/>
</dbReference>
<feature type="binding site" evidence="5">
    <location>
        <begin position="184"/>
        <end position="187"/>
    </location>
    <ligand>
        <name>ATP</name>
        <dbReference type="ChEBI" id="CHEBI:30616"/>
    </ligand>
</feature>
<dbReference type="SUPFAM" id="SSF51246">
    <property type="entry name" value="Rudiment single hybrid motif"/>
    <property type="match status" value="1"/>
</dbReference>
<evidence type="ECO:0000256" key="3">
    <source>
        <dbReference type="ARBA" id="ARBA00022755"/>
    </source>
</evidence>
<keyword evidence="9" id="KW-1185">Reference proteome</keyword>
<dbReference type="Proteomes" id="UP000198615">
    <property type="component" value="Unassembled WGS sequence"/>
</dbReference>
<feature type="binding site" evidence="5">
    <location>
        <begin position="269"/>
        <end position="270"/>
    </location>
    <ligand>
        <name>ATP</name>
        <dbReference type="ChEBI" id="CHEBI:30616"/>
    </ligand>
</feature>
<comment type="similarity">
    <text evidence="5 6">Belongs to the PurK/PurT family.</text>
</comment>
<dbReference type="GO" id="GO:0034028">
    <property type="term" value="F:5-(carboxyamino)imidazole ribonucleotide synthase activity"/>
    <property type="evidence" value="ECO:0007669"/>
    <property type="project" value="UniProtKB-UniRule"/>
</dbReference>
<feature type="domain" description="ATP-grasp" evidence="7">
    <location>
        <begin position="113"/>
        <end position="299"/>
    </location>
</feature>
<dbReference type="SUPFAM" id="SSF52440">
    <property type="entry name" value="PreATP-grasp domain"/>
    <property type="match status" value="1"/>
</dbReference>
<keyword evidence="2 5" id="KW-0547">Nucleotide-binding</keyword>
<feature type="binding site" evidence="5">
    <location>
        <position position="192"/>
    </location>
    <ligand>
        <name>ATP</name>
        <dbReference type="ChEBI" id="CHEBI:30616"/>
    </ligand>
</feature>
<dbReference type="Gene3D" id="3.40.50.20">
    <property type="match status" value="1"/>
</dbReference>
<accession>A0A8G2BGA7</accession>
<comment type="subunit">
    <text evidence="5 6">Homodimer.</text>
</comment>
<dbReference type="Gene3D" id="3.30.1490.20">
    <property type="entry name" value="ATP-grasp fold, A domain"/>
    <property type="match status" value="1"/>
</dbReference>
<evidence type="ECO:0000256" key="5">
    <source>
        <dbReference type="HAMAP-Rule" id="MF_01928"/>
    </source>
</evidence>
<dbReference type="InterPro" id="IPR011761">
    <property type="entry name" value="ATP-grasp"/>
</dbReference>
<dbReference type="NCBIfam" id="NF004676">
    <property type="entry name" value="PRK06019.1-2"/>
    <property type="match status" value="1"/>
</dbReference>
<feature type="binding site" evidence="5">
    <location>
        <begin position="154"/>
        <end position="160"/>
    </location>
    <ligand>
        <name>ATP</name>
        <dbReference type="ChEBI" id="CHEBI:30616"/>
    </ligand>
</feature>
<dbReference type="HAMAP" id="MF_01928">
    <property type="entry name" value="PurK"/>
    <property type="match status" value="1"/>
</dbReference>
<dbReference type="GO" id="GO:0005524">
    <property type="term" value="F:ATP binding"/>
    <property type="evidence" value="ECO:0007669"/>
    <property type="project" value="UniProtKB-UniRule"/>
</dbReference>
<sequence>MALQPLPANAVIGILGGGQLGRMTALAAAPLGYRCHIYDPDADGGPAAQVSFAATSAAWDDWAALDAFAEAVDVVTYEFENVPVATVEYLMKRVAVRPGPMALEVAQHRVTEKSFARDQGLETAQFWGVTTLDELIDGLSAVGVPAILKTCRLGYDGKGQIRVDMESSLATVWEELGSDDAILERMVPFVTEVSVIAARGADGEIACFPVTENSHEDGILRRSVVPARVSDAVAAAARKAAETLIDGLDIVGLLAVEMFVTEDAEVLINEVAPRPHNSGHWTQNGCATSQFEQFVRAVAGLPLGPTDILYESEMLNLIGDDVDKVSGYLRDPDAHVHLYGKAEARPGRKMGHVNRRLSPRRG</sequence>